<evidence type="ECO:0000313" key="1">
    <source>
        <dbReference type="EMBL" id="GAG96637.1"/>
    </source>
</evidence>
<proteinExistence type="predicted"/>
<comment type="caution">
    <text evidence="1">The sequence shown here is derived from an EMBL/GenBank/DDBJ whole genome shotgun (WGS) entry which is preliminary data.</text>
</comment>
<reference evidence="1" key="1">
    <citation type="journal article" date="2014" name="Front. Microbiol.">
        <title>High frequency of phylogenetically diverse reductive dehalogenase-homologous genes in deep subseafloor sedimentary metagenomes.</title>
        <authorList>
            <person name="Kawai M."/>
            <person name="Futagami T."/>
            <person name="Toyoda A."/>
            <person name="Takaki Y."/>
            <person name="Nishi S."/>
            <person name="Hori S."/>
            <person name="Arai W."/>
            <person name="Tsubouchi T."/>
            <person name="Morono Y."/>
            <person name="Uchiyama I."/>
            <person name="Ito T."/>
            <person name="Fujiyama A."/>
            <person name="Inagaki F."/>
            <person name="Takami H."/>
        </authorList>
    </citation>
    <scope>NUCLEOTIDE SEQUENCE</scope>
    <source>
        <strain evidence="1">Expedition CK06-06</strain>
    </source>
</reference>
<gene>
    <name evidence="1" type="ORF">S01H4_49091</name>
</gene>
<dbReference type="AlphaFoldDB" id="X1CUJ4"/>
<protein>
    <submittedName>
        <fullName evidence="1">Uncharacterized protein</fullName>
    </submittedName>
</protein>
<organism evidence="1">
    <name type="scientific">marine sediment metagenome</name>
    <dbReference type="NCBI Taxonomy" id="412755"/>
    <lineage>
        <taxon>unclassified sequences</taxon>
        <taxon>metagenomes</taxon>
        <taxon>ecological metagenomes</taxon>
    </lineage>
</organism>
<sequence length="31" mass="3759">QPKYILKLSKLLEVSIEELINEKIFSNKKRR</sequence>
<dbReference type="EMBL" id="BART01027732">
    <property type="protein sequence ID" value="GAG96637.1"/>
    <property type="molecule type" value="Genomic_DNA"/>
</dbReference>
<accession>X1CUJ4</accession>
<feature type="non-terminal residue" evidence="1">
    <location>
        <position position="1"/>
    </location>
</feature>
<name>X1CUJ4_9ZZZZ</name>